<evidence type="ECO:0000256" key="1">
    <source>
        <dbReference type="ARBA" id="ARBA00004123"/>
    </source>
</evidence>
<keyword evidence="9" id="KW-1185">Reference proteome</keyword>
<evidence type="ECO:0000256" key="2">
    <source>
        <dbReference type="ARBA" id="ARBA00007299"/>
    </source>
</evidence>
<dbReference type="GO" id="GO:0005658">
    <property type="term" value="C:alpha DNA polymerase:primase complex"/>
    <property type="evidence" value="ECO:0007669"/>
    <property type="project" value="TreeGrafter"/>
</dbReference>
<dbReference type="Proteomes" id="UP000230423">
    <property type="component" value="Unassembled WGS sequence"/>
</dbReference>
<dbReference type="AlphaFoldDB" id="A0A2G9URF5"/>
<gene>
    <name evidence="8" type="ORF">TELCIR_05327</name>
</gene>
<evidence type="ECO:0000313" key="8">
    <source>
        <dbReference type="EMBL" id="PIO72723.1"/>
    </source>
</evidence>
<evidence type="ECO:0000256" key="4">
    <source>
        <dbReference type="ARBA" id="ARBA00022705"/>
    </source>
</evidence>
<dbReference type="InterPro" id="IPR007185">
    <property type="entry name" value="DNA_pol_a/d/e_bsu"/>
</dbReference>
<comment type="subcellular location">
    <subcellularLocation>
        <location evidence="1">Nucleus</location>
    </subcellularLocation>
</comment>
<evidence type="ECO:0000256" key="3">
    <source>
        <dbReference type="ARBA" id="ARBA00018596"/>
    </source>
</evidence>
<dbReference type="PANTHER" id="PTHR23061:SF12">
    <property type="entry name" value="DNA POLYMERASE ALPHA SUBUNIT B"/>
    <property type="match status" value="1"/>
</dbReference>
<name>A0A2G9URF5_TELCI</name>
<sequence length="300" mass="33195">MAQFATQCREANPEISEWSTPVPGSSESDFVYGEIVRSALEDIPLSDQTASLMMDDERGSVIKLDLSRLPEISIFPGQMGPLVDCKNTFMQRPEFPETYDSVMNQLMRNIAKCLEGCRTEVIMQPAPFRDACCDKVFPAPPFQFTSDVVKKMGRRLHCVPDPCVARINGVEVAFTGSEVVVHLSKNEWHRSPNQENQDRITRLNSHLLDQRSLYPLSPPAIPSSTEELTKLCSLRTAPHVVICSSLLAASIKNINNSIVANPGIMARGGSGTFLRCEFSTSVAQDASNLPDCSRFEIVKL</sequence>
<dbReference type="Gene3D" id="3.60.21.60">
    <property type="match status" value="2"/>
</dbReference>
<dbReference type="GO" id="GO:0003677">
    <property type="term" value="F:DNA binding"/>
    <property type="evidence" value="ECO:0007669"/>
    <property type="project" value="InterPro"/>
</dbReference>
<dbReference type="InterPro" id="IPR016722">
    <property type="entry name" value="DNA_pol_alpha_bsu"/>
</dbReference>
<evidence type="ECO:0000256" key="6">
    <source>
        <dbReference type="SAM" id="MobiDB-lite"/>
    </source>
</evidence>
<proteinExistence type="inferred from homology"/>
<evidence type="ECO:0000313" key="9">
    <source>
        <dbReference type="Proteomes" id="UP000230423"/>
    </source>
</evidence>
<feature type="region of interest" description="Disordered" evidence="6">
    <location>
        <begin position="1"/>
        <end position="25"/>
    </location>
</feature>
<evidence type="ECO:0000256" key="5">
    <source>
        <dbReference type="ARBA" id="ARBA00023242"/>
    </source>
</evidence>
<protein>
    <recommendedName>
        <fullName evidence="3">DNA polymerase alpha subunit B</fullName>
    </recommendedName>
</protein>
<dbReference type="Pfam" id="PF04042">
    <property type="entry name" value="DNA_pol_E_B"/>
    <property type="match status" value="1"/>
</dbReference>
<keyword evidence="4" id="KW-0235">DNA replication</keyword>
<reference evidence="8 9" key="1">
    <citation type="submission" date="2015-09" db="EMBL/GenBank/DDBJ databases">
        <title>Draft genome of the parasitic nematode Teladorsagia circumcincta isolate WARC Sus (inbred).</title>
        <authorList>
            <person name="Mitreva M."/>
        </authorList>
    </citation>
    <scope>NUCLEOTIDE SEQUENCE [LARGE SCALE GENOMIC DNA]</scope>
    <source>
        <strain evidence="8 9">S</strain>
    </source>
</reference>
<organism evidence="8 9">
    <name type="scientific">Teladorsagia circumcincta</name>
    <name type="common">Brown stomach worm</name>
    <name type="synonym">Ostertagia circumcincta</name>
    <dbReference type="NCBI Taxonomy" id="45464"/>
    <lineage>
        <taxon>Eukaryota</taxon>
        <taxon>Metazoa</taxon>
        <taxon>Ecdysozoa</taxon>
        <taxon>Nematoda</taxon>
        <taxon>Chromadorea</taxon>
        <taxon>Rhabditida</taxon>
        <taxon>Rhabditina</taxon>
        <taxon>Rhabditomorpha</taxon>
        <taxon>Strongyloidea</taxon>
        <taxon>Trichostrongylidae</taxon>
        <taxon>Teladorsagia</taxon>
    </lineage>
</organism>
<evidence type="ECO:0000259" key="7">
    <source>
        <dbReference type="Pfam" id="PF04042"/>
    </source>
</evidence>
<dbReference type="PANTHER" id="PTHR23061">
    <property type="entry name" value="DNA POLYMERASE 2 ALPHA 70 KDA SUBUNIT"/>
    <property type="match status" value="1"/>
</dbReference>
<dbReference type="GO" id="GO:0006270">
    <property type="term" value="P:DNA replication initiation"/>
    <property type="evidence" value="ECO:0007669"/>
    <property type="project" value="TreeGrafter"/>
</dbReference>
<dbReference type="EMBL" id="KZ345609">
    <property type="protein sequence ID" value="PIO72723.1"/>
    <property type="molecule type" value="Genomic_DNA"/>
</dbReference>
<feature type="domain" description="DNA polymerase alpha/delta/epsilon subunit B" evidence="7">
    <location>
        <begin position="79"/>
        <end position="246"/>
    </location>
</feature>
<keyword evidence="5" id="KW-0539">Nucleus</keyword>
<comment type="similarity">
    <text evidence="2">Belongs to the DNA polymerase alpha subunit B family.</text>
</comment>
<dbReference type="OrthoDB" id="336885at2759"/>
<accession>A0A2G9URF5</accession>